<evidence type="ECO:0000313" key="2">
    <source>
        <dbReference type="EMBL" id="GMH12474.1"/>
    </source>
</evidence>
<evidence type="ECO:0000313" key="3">
    <source>
        <dbReference type="Proteomes" id="UP001279734"/>
    </source>
</evidence>
<dbReference type="EMBL" id="BSYO01000012">
    <property type="protein sequence ID" value="GMH12474.1"/>
    <property type="molecule type" value="Genomic_DNA"/>
</dbReference>
<evidence type="ECO:0000256" key="1">
    <source>
        <dbReference type="SAM" id="MobiDB-lite"/>
    </source>
</evidence>
<proteinExistence type="predicted"/>
<protein>
    <submittedName>
        <fullName evidence="2">Uncharacterized protein</fullName>
    </submittedName>
</protein>
<accession>A0AAD3SKP5</accession>
<dbReference type="PANTHER" id="PTHR33168">
    <property type="entry name" value="STRESS INDUCED PROTEIN-RELATED"/>
    <property type="match status" value="1"/>
</dbReference>
<comment type="caution">
    <text evidence="2">The sequence shown here is derived from an EMBL/GenBank/DDBJ whole genome shotgun (WGS) entry which is preliminary data.</text>
</comment>
<sequence>MEFYHEHSPSFRHKLKSSICSPCGLMNHHHDELDPDHSDRPRLIRCPSAMKEKCINLLSRIGKSRRGNNAAEFRYDPLSYALNFDDDTRIDEFPLRNFSARLPPSPPPPGKRSPATKPIVLSREIAAWC</sequence>
<feature type="region of interest" description="Disordered" evidence="1">
    <location>
        <begin position="97"/>
        <end position="117"/>
    </location>
</feature>
<dbReference type="AlphaFoldDB" id="A0AAD3SKP5"/>
<dbReference type="Proteomes" id="UP001279734">
    <property type="component" value="Unassembled WGS sequence"/>
</dbReference>
<name>A0AAD3SKP5_NEPGR</name>
<organism evidence="2 3">
    <name type="scientific">Nepenthes gracilis</name>
    <name type="common">Slender pitcher plant</name>
    <dbReference type="NCBI Taxonomy" id="150966"/>
    <lineage>
        <taxon>Eukaryota</taxon>
        <taxon>Viridiplantae</taxon>
        <taxon>Streptophyta</taxon>
        <taxon>Embryophyta</taxon>
        <taxon>Tracheophyta</taxon>
        <taxon>Spermatophyta</taxon>
        <taxon>Magnoliopsida</taxon>
        <taxon>eudicotyledons</taxon>
        <taxon>Gunneridae</taxon>
        <taxon>Pentapetalae</taxon>
        <taxon>Caryophyllales</taxon>
        <taxon>Nepenthaceae</taxon>
        <taxon>Nepenthes</taxon>
    </lineage>
</organism>
<reference evidence="2" key="1">
    <citation type="submission" date="2023-05" db="EMBL/GenBank/DDBJ databases">
        <title>Nepenthes gracilis genome sequencing.</title>
        <authorList>
            <person name="Fukushima K."/>
        </authorList>
    </citation>
    <scope>NUCLEOTIDE SEQUENCE</scope>
    <source>
        <strain evidence="2">SING2019-196</strain>
    </source>
</reference>
<gene>
    <name evidence="2" type="ORF">Nepgr_014315</name>
</gene>
<keyword evidence="3" id="KW-1185">Reference proteome</keyword>